<dbReference type="PROSITE" id="PS50969">
    <property type="entry name" value="FCP1"/>
    <property type="match status" value="1"/>
</dbReference>
<evidence type="ECO:0000259" key="2">
    <source>
        <dbReference type="PROSITE" id="PS50969"/>
    </source>
</evidence>
<comment type="subunit">
    <text evidence="1">Component of the TIM23 complex.</text>
</comment>
<accession>A0ABR2GQY1</accession>
<dbReference type="InterPro" id="IPR036412">
    <property type="entry name" value="HAD-like_sf"/>
</dbReference>
<dbReference type="Gene3D" id="3.40.50.1000">
    <property type="entry name" value="HAD superfamily/HAD-like"/>
    <property type="match status" value="1"/>
</dbReference>
<keyword evidence="1" id="KW-0811">Translocation</keyword>
<feature type="domain" description="FCP1 homology" evidence="2">
    <location>
        <begin position="8"/>
        <end position="166"/>
    </location>
</feature>
<dbReference type="Proteomes" id="UP001470230">
    <property type="component" value="Unassembled WGS sequence"/>
</dbReference>
<evidence type="ECO:0000313" key="4">
    <source>
        <dbReference type="Proteomes" id="UP001470230"/>
    </source>
</evidence>
<keyword evidence="1" id="KW-0496">Mitochondrion</keyword>
<keyword evidence="1" id="KW-0653">Protein transport</keyword>
<name>A0ABR2GQY1_9EUKA</name>
<organism evidence="3 4">
    <name type="scientific">Tritrichomonas musculus</name>
    <dbReference type="NCBI Taxonomy" id="1915356"/>
    <lineage>
        <taxon>Eukaryota</taxon>
        <taxon>Metamonada</taxon>
        <taxon>Parabasalia</taxon>
        <taxon>Tritrichomonadida</taxon>
        <taxon>Tritrichomonadidae</taxon>
        <taxon>Tritrichomonas</taxon>
    </lineage>
</organism>
<comment type="function">
    <text evidence="1">Essential component of the TIM23 complex, a complex that mediates the translocation of transit peptide-containing proteins across the mitochondrial inner membrane.</text>
</comment>
<dbReference type="InterPro" id="IPR023214">
    <property type="entry name" value="HAD_sf"/>
</dbReference>
<evidence type="ECO:0000313" key="3">
    <source>
        <dbReference type="EMBL" id="KAK8836071.1"/>
    </source>
</evidence>
<dbReference type="PANTHER" id="PTHR12210">
    <property type="entry name" value="DULLARD PROTEIN PHOSPHATASE"/>
    <property type="match status" value="1"/>
</dbReference>
<keyword evidence="4" id="KW-1185">Reference proteome</keyword>
<keyword evidence="1" id="KW-0813">Transport</keyword>
<evidence type="ECO:0000256" key="1">
    <source>
        <dbReference type="RuleBase" id="RU365079"/>
    </source>
</evidence>
<dbReference type="CDD" id="cd07521">
    <property type="entry name" value="HAD_FCP1-like"/>
    <property type="match status" value="1"/>
</dbReference>
<protein>
    <recommendedName>
        <fullName evidence="1">Mitochondrial import inner membrane translocase subunit TIM50</fullName>
    </recommendedName>
</protein>
<sequence>MRKSISYVVISRPAIVIDLDESIVHVTPLLPRDLDNNQFFTITVKKRRFFVQMRPYLHHFLEKISKIFDIYFYTASDPEYANPIIERIMPNIKKNHCFYRNSCLNVYGYYVKDLNVIRRPLKQILLIDDSAGSALTNPKNLVKIKPWSGEKNDKVLKDLLSILEGISLETDLRTSFIEAIKNSKFDGISSF</sequence>
<dbReference type="SUPFAM" id="SSF56784">
    <property type="entry name" value="HAD-like"/>
    <property type="match status" value="1"/>
</dbReference>
<comment type="caution">
    <text evidence="3">The sequence shown here is derived from an EMBL/GenBank/DDBJ whole genome shotgun (WGS) entry which is preliminary data.</text>
</comment>
<dbReference type="SMART" id="SM00577">
    <property type="entry name" value="CPDc"/>
    <property type="match status" value="1"/>
</dbReference>
<proteinExistence type="inferred from homology"/>
<dbReference type="InterPro" id="IPR050365">
    <property type="entry name" value="TIM50"/>
</dbReference>
<dbReference type="InterPro" id="IPR004274">
    <property type="entry name" value="FCP1_dom"/>
</dbReference>
<comment type="similarity">
    <text evidence="1">Belongs to the TIM50 family.</text>
</comment>
<keyword evidence="1" id="KW-0809">Transit peptide</keyword>
<dbReference type="EMBL" id="JAPFFF010000069">
    <property type="protein sequence ID" value="KAK8836071.1"/>
    <property type="molecule type" value="Genomic_DNA"/>
</dbReference>
<reference evidence="3 4" key="1">
    <citation type="submission" date="2024-04" db="EMBL/GenBank/DDBJ databases">
        <title>Tritrichomonas musculus Genome.</title>
        <authorList>
            <person name="Alves-Ferreira E."/>
            <person name="Grigg M."/>
            <person name="Lorenzi H."/>
            <person name="Galac M."/>
        </authorList>
    </citation>
    <scope>NUCLEOTIDE SEQUENCE [LARGE SCALE GENOMIC DNA]</scope>
    <source>
        <strain evidence="3 4">EAF2021</strain>
    </source>
</reference>
<gene>
    <name evidence="3" type="ORF">M9Y10_040027</name>
</gene>
<comment type="subcellular location">
    <subcellularLocation>
        <location evidence="1">Mitochondrion inner membrane</location>
        <topology evidence="1">Single-pass membrane protein</topology>
    </subcellularLocation>
</comment>
<dbReference type="Pfam" id="PF03031">
    <property type="entry name" value="NIF"/>
    <property type="match status" value="1"/>
</dbReference>